<dbReference type="Gene3D" id="3.80.10.10">
    <property type="entry name" value="Ribonuclease Inhibitor"/>
    <property type="match status" value="1"/>
</dbReference>
<evidence type="ECO:0000256" key="2">
    <source>
        <dbReference type="ARBA" id="ARBA00014223"/>
    </source>
</evidence>
<keyword evidence="5" id="KW-0677">Repeat</keyword>
<dbReference type="Pfam" id="PF14580">
    <property type="entry name" value="LRR_9"/>
    <property type="match status" value="1"/>
</dbReference>
<sequence>MFMFGEVEINCLRFCIPFWFYTRKKAKIDSTKNDPRTPPGAKKILKTEGKWVSKSVSFSNNCISTMEELPSVISQLLAYPSELTWLDLSFNRISSILPVLFPNVHFQLFSDFPNLYILYLHGNELSSESDLKHLSDIRSLRNLTLHGNKICELEREKVLCRLPQLKKLDFTTITSKERQNAEIWIKLNSKK</sequence>
<evidence type="ECO:0000256" key="1">
    <source>
        <dbReference type="ARBA" id="ARBA00004496"/>
    </source>
</evidence>
<dbReference type="PROSITE" id="PS51450">
    <property type="entry name" value="LRR"/>
    <property type="match status" value="3"/>
</dbReference>
<dbReference type="RefSeq" id="XP_029654326.1">
    <property type="nucleotide sequence ID" value="XM_029798466.1"/>
</dbReference>
<organism evidence="6 7">
    <name type="scientific">Octopus sinensis</name>
    <name type="common">East Asian common octopus</name>
    <dbReference type="NCBI Taxonomy" id="2607531"/>
    <lineage>
        <taxon>Eukaryota</taxon>
        <taxon>Metazoa</taxon>
        <taxon>Spiralia</taxon>
        <taxon>Lophotrochozoa</taxon>
        <taxon>Mollusca</taxon>
        <taxon>Cephalopoda</taxon>
        <taxon>Coleoidea</taxon>
        <taxon>Octopodiformes</taxon>
        <taxon>Octopoda</taxon>
        <taxon>Incirrata</taxon>
        <taxon>Octopodidae</taxon>
        <taxon>Octopus</taxon>
    </lineage>
</organism>
<dbReference type="KEGG" id="osn:115227719"/>
<evidence type="ECO:0000256" key="5">
    <source>
        <dbReference type="ARBA" id="ARBA00022737"/>
    </source>
</evidence>
<dbReference type="InterPro" id="IPR001611">
    <property type="entry name" value="Leu-rich_rpt"/>
</dbReference>
<dbReference type="Proteomes" id="UP000515154">
    <property type="component" value="Unplaced"/>
</dbReference>
<dbReference type="InterPro" id="IPR032675">
    <property type="entry name" value="LRR_dom_sf"/>
</dbReference>
<dbReference type="PANTHER" id="PTHR46545:SF1">
    <property type="entry name" value="LEUCINE-RICH REPEAT-CONTAINING PROTEIN 51"/>
    <property type="match status" value="1"/>
</dbReference>
<evidence type="ECO:0000313" key="6">
    <source>
        <dbReference type="Proteomes" id="UP000515154"/>
    </source>
</evidence>
<evidence type="ECO:0000256" key="3">
    <source>
        <dbReference type="ARBA" id="ARBA00022490"/>
    </source>
</evidence>
<name>A0A6P7U030_9MOLL</name>
<dbReference type="SUPFAM" id="SSF52058">
    <property type="entry name" value="L domain-like"/>
    <property type="match status" value="1"/>
</dbReference>
<evidence type="ECO:0000256" key="4">
    <source>
        <dbReference type="ARBA" id="ARBA00022614"/>
    </source>
</evidence>
<dbReference type="GO" id="GO:0005737">
    <property type="term" value="C:cytoplasm"/>
    <property type="evidence" value="ECO:0007669"/>
    <property type="project" value="UniProtKB-SubCell"/>
</dbReference>
<reference evidence="7" key="1">
    <citation type="submission" date="2025-08" db="UniProtKB">
        <authorList>
            <consortium name="RefSeq"/>
        </authorList>
    </citation>
    <scope>IDENTIFICATION</scope>
</reference>
<protein>
    <recommendedName>
        <fullName evidence="2">Leucine-rich repeat-containing protein 51</fullName>
    </recommendedName>
</protein>
<accession>A0A6P7U030</accession>
<keyword evidence="4" id="KW-0433">Leucine-rich repeat</keyword>
<proteinExistence type="predicted"/>
<dbReference type="PANTHER" id="PTHR46545">
    <property type="entry name" value="LEUCINE-RICH REPEAT-CONTAINING PROTEIN 51"/>
    <property type="match status" value="1"/>
</dbReference>
<dbReference type="AlphaFoldDB" id="A0A6P7U030"/>
<comment type="subcellular location">
    <subcellularLocation>
        <location evidence="1">Cytoplasm</location>
    </subcellularLocation>
</comment>
<evidence type="ECO:0000313" key="7">
    <source>
        <dbReference type="RefSeq" id="XP_029654326.1"/>
    </source>
</evidence>
<keyword evidence="3" id="KW-0963">Cytoplasm</keyword>
<keyword evidence="6" id="KW-1185">Reference proteome</keyword>
<gene>
    <name evidence="7" type="primary">LOC115227719</name>
</gene>